<dbReference type="EMBL" id="BSKO01000001">
    <property type="protein sequence ID" value="GLO66765.1"/>
    <property type="molecule type" value="Genomic_DNA"/>
</dbReference>
<sequence>MITIIYLSIIIIFAIVIVFLLKRTKNMEREHEYNIDAITEEVSATMETQTSEYENMLHNEHQRFEIELNKEINRFNKIISDKNDYINSLKAFSINSGEVETHNILLHVKDMLVKQNLVQKEEMVILGNLFVPYNKGLELKTKQIDHFILLPTGMYIIETKKWSGTVLHGVSYGQDETLDLLIHSMFPYDDHKEHTIVIKNDGVPESLQANVKVISYGNPSNQVIETALKLKHFLEEANPKYNFVEPIVYYNCASQNHTVVKNYSNNDRVNIFTDEKSLYTFFLEELTTKNRKYQHEELADITSYIINKNSMGNVDQ</sequence>
<reference evidence="3 4" key="1">
    <citation type="submission" date="2023-02" db="EMBL/GenBank/DDBJ databases">
        <title>Oceanobacillus kimchii IFOP_LL358 isolated form Alexandrium catenella lab strain.</title>
        <authorList>
            <person name="Gajardo G."/>
            <person name="Ueki S."/>
            <person name="Maruyama F."/>
        </authorList>
    </citation>
    <scope>NUCLEOTIDE SEQUENCE [LARGE SCALE GENOMIC DNA]</scope>
    <source>
        <strain evidence="3 4">IFOP_LL358</strain>
    </source>
</reference>
<organism evidence="3 4">
    <name type="scientific">Oceanobacillus kimchii</name>
    <dbReference type="NCBI Taxonomy" id="746691"/>
    <lineage>
        <taxon>Bacteria</taxon>
        <taxon>Bacillati</taxon>
        <taxon>Bacillota</taxon>
        <taxon>Bacilli</taxon>
        <taxon>Bacillales</taxon>
        <taxon>Bacillaceae</taxon>
        <taxon>Oceanobacillus</taxon>
    </lineage>
</organism>
<name>A0ABQ5TL55_9BACI</name>
<accession>A0ABQ5TL55</accession>
<keyword evidence="4" id="KW-1185">Reference proteome</keyword>
<protein>
    <submittedName>
        <fullName evidence="3">Chromosome segregation protein</fullName>
    </submittedName>
</protein>
<proteinExistence type="predicted"/>
<dbReference type="RefSeq" id="WP_077596560.1">
    <property type="nucleotide sequence ID" value="NZ_BSKO01000001.1"/>
</dbReference>
<feature type="domain" description="NERD" evidence="2">
    <location>
        <begin position="106"/>
        <end position="223"/>
    </location>
</feature>
<keyword evidence="1" id="KW-0472">Membrane</keyword>
<dbReference type="PROSITE" id="PS50965">
    <property type="entry name" value="NERD"/>
    <property type="match status" value="1"/>
</dbReference>
<evidence type="ECO:0000313" key="4">
    <source>
        <dbReference type="Proteomes" id="UP001275436"/>
    </source>
</evidence>
<dbReference type="Proteomes" id="UP001275436">
    <property type="component" value="Unassembled WGS sequence"/>
</dbReference>
<gene>
    <name evidence="3" type="ORF">MACH08_25490</name>
</gene>
<evidence type="ECO:0000259" key="2">
    <source>
        <dbReference type="PROSITE" id="PS50965"/>
    </source>
</evidence>
<evidence type="ECO:0000256" key="1">
    <source>
        <dbReference type="SAM" id="Phobius"/>
    </source>
</evidence>
<dbReference type="Pfam" id="PF08378">
    <property type="entry name" value="NERD"/>
    <property type="match status" value="1"/>
</dbReference>
<evidence type="ECO:0000313" key="3">
    <source>
        <dbReference type="EMBL" id="GLO66765.1"/>
    </source>
</evidence>
<feature type="transmembrane region" description="Helical" evidence="1">
    <location>
        <begin position="6"/>
        <end position="21"/>
    </location>
</feature>
<keyword evidence="1" id="KW-0812">Transmembrane</keyword>
<comment type="caution">
    <text evidence="3">The sequence shown here is derived from an EMBL/GenBank/DDBJ whole genome shotgun (WGS) entry which is preliminary data.</text>
</comment>
<keyword evidence="1" id="KW-1133">Transmembrane helix</keyword>
<dbReference type="InterPro" id="IPR011528">
    <property type="entry name" value="NERD"/>
</dbReference>